<proteinExistence type="predicted"/>
<feature type="region of interest" description="Disordered" evidence="1">
    <location>
        <begin position="178"/>
        <end position="250"/>
    </location>
</feature>
<evidence type="ECO:0000256" key="1">
    <source>
        <dbReference type="SAM" id="MobiDB-lite"/>
    </source>
</evidence>
<name>A0A1W0W9Z4_HYPEX</name>
<dbReference type="Proteomes" id="UP000192578">
    <property type="component" value="Unassembled WGS sequence"/>
</dbReference>
<gene>
    <name evidence="2" type="ORF">BV898_13684</name>
</gene>
<feature type="compositionally biased region" description="Basic and acidic residues" evidence="1">
    <location>
        <begin position="205"/>
        <end position="220"/>
    </location>
</feature>
<feature type="compositionally biased region" description="Polar residues" evidence="1">
    <location>
        <begin position="277"/>
        <end position="287"/>
    </location>
</feature>
<feature type="compositionally biased region" description="Basic residues" evidence="1">
    <location>
        <begin position="221"/>
        <end position="230"/>
    </location>
</feature>
<feature type="region of interest" description="Disordered" evidence="1">
    <location>
        <begin position="272"/>
        <end position="291"/>
    </location>
</feature>
<evidence type="ECO:0000313" key="3">
    <source>
        <dbReference type="Proteomes" id="UP000192578"/>
    </source>
</evidence>
<organism evidence="2 3">
    <name type="scientific">Hypsibius exemplaris</name>
    <name type="common">Freshwater tardigrade</name>
    <dbReference type="NCBI Taxonomy" id="2072580"/>
    <lineage>
        <taxon>Eukaryota</taxon>
        <taxon>Metazoa</taxon>
        <taxon>Ecdysozoa</taxon>
        <taxon>Tardigrada</taxon>
        <taxon>Eutardigrada</taxon>
        <taxon>Parachela</taxon>
        <taxon>Hypsibioidea</taxon>
        <taxon>Hypsibiidae</taxon>
        <taxon>Hypsibius</taxon>
    </lineage>
</organism>
<keyword evidence="3" id="KW-1185">Reference proteome</keyword>
<feature type="region of interest" description="Disordered" evidence="1">
    <location>
        <begin position="61"/>
        <end position="128"/>
    </location>
</feature>
<accession>A0A1W0W9Z4</accession>
<protein>
    <submittedName>
        <fullName evidence="2">Uncharacterized protein</fullName>
    </submittedName>
</protein>
<comment type="caution">
    <text evidence="2">The sequence shown here is derived from an EMBL/GenBank/DDBJ whole genome shotgun (WGS) entry which is preliminary data.</text>
</comment>
<sequence>MAGRHEEKRKQIQVEGDQIGVDDQRAAGPMKLRLMRQIQMAQKEQSEQIQMAQKEQFQQIQMAQKEQSKQIPMVQKEQSEQIQMAQKEQSERSTSRSSSRSSSKEESASSTRVKSTVTEDTSKLNEFKVQQEEVLGLDKWDNPSNRNFKKVTVAEESRCLENQKPQQLPKTDDIKCLTAETQPISKPALPALSRATKSRSKSRTRRQENYDDYKKHFAKIEHRRTSKSKSRGASPKRTSETQSDLDDGTRAVKATEEVAASKRVVFEAPARLKGHDSQGSNASSECTSVPMPPRPYVEGAVTPSKNRCHVPQALLGSADYNCSSDRFPESGKTDENAQMPVGEKTMYSGVGERKVTVEQTTGNPTKSGCCSKTENWIYSGICTRAKTQPKNHSASADPIKVKEMTVLRSSRQDRGPNRRADHKSDDLTVTDTFPQAVKWGIVICGAILLVMLARR</sequence>
<feature type="region of interest" description="Disordered" evidence="1">
    <location>
        <begin position="1"/>
        <end position="28"/>
    </location>
</feature>
<dbReference type="AlphaFoldDB" id="A0A1W0W9Z4"/>
<feature type="compositionally biased region" description="Basic and acidic residues" evidence="1">
    <location>
        <begin position="1"/>
        <end position="12"/>
    </location>
</feature>
<reference evidence="3" key="1">
    <citation type="submission" date="2017-01" db="EMBL/GenBank/DDBJ databases">
        <title>Comparative genomics of anhydrobiosis in the tardigrade Hypsibius dujardini.</title>
        <authorList>
            <person name="Yoshida Y."/>
            <person name="Koutsovoulos G."/>
            <person name="Laetsch D."/>
            <person name="Stevens L."/>
            <person name="Kumar S."/>
            <person name="Horikawa D."/>
            <person name="Ishino K."/>
            <person name="Komine S."/>
            <person name="Tomita M."/>
            <person name="Blaxter M."/>
            <person name="Arakawa K."/>
        </authorList>
    </citation>
    <scope>NUCLEOTIDE SEQUENCE [LARGE SCALE GENOMIC DNA]</scope>
    <source>
        <strain evidence="3">Z151</strain>
    </source>
</reference>
<evidence type="ECO:0000313" key="2">
    <source>
        <dbReference type="EMBL" id="OQV12034.1"/>
    </source>
</evidence>
<feature type="region of interest" description="Disordered" evidence="1">
    <location>
        <begin position="406"/>
        <end position="425"/>
    </location>
</feature>
<dbReference type="EMBL" id="MTYJ01000155">
    <property type="protein sequence ID" value="OQV12034.1"/>
    <property type="molecule type" value="Genomic_DNA"/>
</dbReference>